<organism evidence="3 4">
    <name type="scientific">Gluconobacter oxydans NBRC 3293</name>
    <dbReference type="NCBI Taxonomy" id="1315969"/>
    <lineage>
        <taxon>Bacteria</taxon>
        <taxon>Pseudomonadati</taxon>
        <taxon>Pseudomonadota</taxon>
        <taxon>Alphaproteobacteria</taxon>
        <taxon>Acetobacterales</taxon>
        <taxon>Acetobacteraceae</taxon>
        <taxon>Gluconobacter</taxon>
    </lineage>
</organism>
<proteinExistence type="predicted"/>
<dbReference type="GeneID" id="56906847"/>
<dbReference type="AlphaFoldDB" id="A0A829WMS7"/>
<reference evidence="3 4" key="1">
    <citation type="submission" date="2013-04" db="EMBL/GenBank/DDBJ databases">
        <title>Gluconobacter oxydans NBRC 3293 whole genome sequence.</title>
        <authorList>
            <person name="Matsutani M."/>
            <person name="Yakushi T."/>
            <person name="Matsushita K."/>
        </authorList>
    </citation>
    <scope>NUCLEOTIDE SEQUENCE [LARGE SCALE GENOMIC DNA]</scope>
    <source>
        <strain evidence="3 4">NBRC 3293</strain>
    </source>
</reference>
<name>A0A829WMS7_GLUOY</name>
<feature type="domain" description="Anti-sigma factor NepR" evidence="2">
    <location>
        <begin position="27"/>
        <end position="52"/>
    </location>
</feature>
<evidence type="ECO:0000313" key="3">
    <source>
        <dbReference type="EMBL" id="GEM18138.1"/>
    </source>
</evidence>
<sequence length="57" mass="6471">MTAGDKRKSSAKETTGEDQDSPFGIWLSRGLHQLFDDVANEPIPDELLRLIEEDRNK</sequence>
<comment type="caution">
    <text evidence="3">The sequence shown here is derived from an EMBL/GenBank/DDBJ whole genome shotgun (WGS) entry which is preliminary data.</text>
</comment>
<evidence type="ECO:0000313" key="4">
    <source>
        <dbReference type="Proteomes" id="UP000484858"/>
    </source>
</evidence>
<evidence type="ECO:0000256" key="1">
    <source>
        <dbReference type="SAM" id="MobiDB-lite"/>
    </source>
</evidence>
<dbReference type="InterPro" id="IPR041649">
    <property type="entry name" value="NepR"/>
</dbReference>
<feature type="compositionally biased region" description="Basic and acidic residues" evidence="1">
    <location>
        <begin position="1"/>
        <end position="15"/>
    </location>
</feature>
<evidence type="ECO:0000259" key="2">
    <source>
        <dbReference type="Pfam" id="PF18557"/>
    </source>
</evidence>
<dbReference type="RefSeq" id="WP_158413643.1">
    <property type="nucleotide sequence ID" value="NZ_BARJ01000012.1"/>
</dbReference>
<accession>A0A829WMS7</accession>
<dbReference type="EMBL" id="BARJ01000012">
    <property type="protein sequence ID" value="GEM18138.1"/>
    <property type="molecule type" value="Genomic_DNA"/>
</dbReference>
<dbReference type="Proteomes" id="UP000484858">
    <property type="component" value="Unassembled WGS sequence"/>
</dbReference>
<gene>
    <name evidence="3" type="ORF">NBRC3293_2635</name>
</gene>
<dbReference type="Pfam" id="PF18557">
    <property type="entry name" value="NepR"/>
    <property type="match status" value="1"/>
</dbReference>
<feature type="region of interest" description="Disordered" evidence="1">
    <location>
        <begin position="1"/>
        <end position="23"/>
    </location>
</feature>
<protein>
    <recommendedName>
        <fullName evidence="2">Anti-sigma factor NepR domain-containing protein</fullName>
    </recommendedName>
</protein>